<evidence type="ECO:0000313" key="4">
    <source>
        <dbReference type="Proteomes" id="UP000294854"/>
    </source>
</evidence>
<accession>A0A4R5NQP0</accession>
<dbReference type="Gene3D" id="1.20.59.10">
    <property type="entry name" value="Chorismate mutase"/>
    <property type="match status" value="1"/>
</dbReference>
<dbReference type="PANTHER" id="PTHR38041:SF1">
    <property type="entry name" value="CHORISMATE MUTASE"/>
    <property type="match status" value="1"/>
</dbReference>
<dbReference type="InterPro" id="IPR036979">
    <property type="entry name" value="CM_dom_sf"/>
</dbReference>
<dbReference type="InterPro" id="IPR051331">
    <property type="entry name" value="Chorismate_mutase-related"/>
</dbReference>
<reference evidence="3 4" key="1">
    <citation type="journal article" date="2019" name="Appl. Microbiol. Biotechnol.">
        <title>Uncovering carbohydrate metabolism through a genotype-phenotype association study of 56 lactic acid bacteria genomes.</title>
        <authorList>
            <person name="Buron-Moles G."/>
            <person name="Chailyan A."/>
            <person name="Dolejs I."/>
            <person name="Forster J."/>
            <person name="Miks M.H."/>
        </authorList>
    </citation>
    <scope>NUCLEOTIDE SEQUENCE [LARGE SCALE GENOMIC DNA]</scope>
    <source>
        <strain evidence="3 4">ATCC 49373</strain>
    </source>
</reference>
<keyword evidence="1" id="KW-0413">Isomerase</keyword>
<dbReference type="EMBL" id="PUFO01000029">
    <property type="protein sequence ID" value="TDG78957.1"/>
    <property type="molecule type" value="Genomic_DNA"/>
</dbReference>
<evidence type="ECO:0000256" key="1">
    <source>
        <dbReference type="ARBA" id="ARBA00023235"/>
    </source>
</evidence>
<name>A0A4R5NQP0_9LACO</name>
<dbReference type="SUPFAM" id="SSF48600">
    <property type="entry name" value="Chorismate mutase II"/>
    <property type="match status" value="1"/>
</dbReference>
<proteinExistence type="predicted"/>
<dbReference type="InterPro" id="IPR002701">
    <property type="entry name" value="CM_II_prokaryot"/>
</dbReference>
<keyword evidence="4" id="KW-1185">Reference proteome</keyword>
<dbReference type="PROSITE" id="PS51168">
    <property type="entry name" value="CHORISMATE_MUT_2"/>
    <property type="match status" value="1"/>
</dbReference>
<dbReference type="GO" id="GO:0009697">
    <property type="term" value="P:salicylic acid biosynthetic process"/>
    <property type="evidence" value="ECO:0007669"/>
    <property type="project" value="TreeGrafter"/>
</dbReference>
<dbReference type="Proteomes" id="UP000294854">
    <property type="component" value="Unassembled WGS sequence"/>
</dbReference>
<dbReference type="GO" id="GO:0046417">
    <property type="term" value="P:chorismate metabolic process"/>
    <property type="evidence" value="ECO:0007669"/>
    <property type="project" value="InterPro"/>
</dbReference>
<evidence type="ECO:0000313" key="3">
    <source>
        <dbReference type="EMBL" id="TDG78957.1"/>
    </source>
</evidence>
<comment type="caution">
    <text evidence="3">The sequence shown here is derived from an EMBL/GenBank/DDBJ whole genome shotgun (WGS) entry which is preliminary data.</text>
</comment>
<dbReference type="GO" id="GO:0004106">
    <property type="term" value="F:chorismate mutase activity"/>
    <property type="evidence" value="ECO:0007669"/>
    <property type="project" value="InterPro"/>
</dbReference>
<dbReference type="RefSeq" id="WP_010620440.1">
    <property type="nucleotide sequence ID" value="NZ_CP042371.1"/>
</dbReference>
<gene>
    <name evidence="3" type="ORF">C5L31_000552</name>
</gene>
<protein>
    <recommendedName>
        <fullName evidence="2">Chorismate mutase domain-containing protein</fullName>
    </recommendedName>
</protein>
<dbReference type="AlphaFoldDB" id="A0A4R5NQP0"/>
<dbReference type="SMART" id="SM00830">
    <property type="entry name" value="CM_2"/>
    <property type="match status" value="1"/>
</dbReference>
<dbReference type="OrthoDB" id="9802281at2"/>
<feature type="domain" description="Chorismate mutase" evidence="2">
    <location>
        <begin position="1"/>
        <end position="90"/>
    </location>
</feature>
<organism evidence="3 4">
    <name type="scientific">Secundilactobacillus malefermentans</name>
    <dbReference type="NCBI Taxonomy" id="176292"/>
    <lineage>
        <taxon>Bacteria</taxon>
        <taxon>Bacillati</taxon>
        <taxon>Bacillota</taxon>
        <taxon>Bacilli</taxon>
        <taxon>Lactobacillales</taxon>
        <taxon>Lactobacillaceae</taxon>
        <taxon>Secundilactobacillus</taxon>
    </lineage>
</organism>
<dbReference type="PANTHER" id="PTHR38041">
    <property type="entry name" value="CHORISMATE MUTASE"/>
    <property type="match status" value="1"/>
</dbReference>
<dbReference type="InterPro" id="IPR036263">
    <property type="entry name" value="Chorismate_II_sf"/>
</dbReference>
<sequence>MAEDLAQLRQQIDDLDDQVLTILAKRFEVVKRVAAYKKEHKLPVVQEDRMAGVVTRLATVHKSAEMTPEFISKLYRLIMNQAVTAENSWVDESN</sequence>
<evidence type="ECO:0000259" key="2">
    <source>
        <dbReference type="PROSITE" id="PS51168"/>
    </source>
</evidence>
<dbReference type="STRING" id="1122149.FD44_GL000310"/>
<dbReference type="Pfam" id="PF01817">
    <property type="entry name" value="CM_2"/>
    <property type="match status" value="1"/>
</dbReference>